<evidence type="ECO:0000256" key="8">
    <source>
        <dbReference type="RuleBase" id="RU363041"/>
    </source>
</evidence>
<keyword evidence="3" id="KW-0813">Transport</keyword>
<dbReference type="PANTHER" id="PTHR30269">
    <property type="entry name" value="TRANSMEMBRANE PROTEIN YFCA"/>
    <property type="match status" value="1"/>
</dbReference>
<sequence length="238" mass="23834">MPTTLLVAGAVLLGALVQGAIGYGMNLLAAPLLALLDPALVPVPLLLVVTVHSTLAMVREHTDTDWRGVGWAMLGRIPGVGLGVLAVAMLPQRLFAVVVGAAVLVCLGLSVTTWRPRPAPTPLVLAGTASGAMGTAASIGGPPIALLYQHEPGPRIRSTLAACFAIGSVLSAAGLAAGGQIESRHLLLAAGLLPFLVLGFLLSGPVRGLLDGGRIRGAVLVVAAASSVALIVRGAVAM</sequence>
<comment type="caution">
    <text evidence="9">The sequence shown here is derived from an EMBL/GenBank/DDBJ whole genome shotgun (WGS) entry which is preliminary data.</text>
</comment>
<keyword evidence="10" id="KW-1185">Reference proteome</keyword>
<evidence type="ECO:0000256" key="4">
    <source>
        <dbReference type="ARBA" id="ARBA00022475"/>
    </source>
</evidence>
<dbReference type="AlphaFoldDB" id="A0A542DS40"/>
<evidence type="ECO:0000256" key="7">
    <source>
        <dbReference type="ARBA" id="ARBA00023136"/>
    </source>
</evidence>
<feature type="transmembrane region" description="Helical" evidence="8">
    <location>
        <begin position="69"/>
        <end position="88"/>
    </location>
</feature>
<evidence type="ECO:0000256" key="3">
    <source>
        <dbReference type="ARBA" id="ARBA00022448"/>
    </source>
</evidence>
<feature type="transmembrane region" description="Helical" evidence="8">
    <location>
        <begin position="186"/>
        <end position="203"/>
    </location>
</feature>
<dbReference type="Pfam" id="PF01925">
    <property type="entry name" value="TauE"/>
    <property type="match status" value="1"/>
</dbReference>
<evidence type="ECO:0000313" key="10">
    <source>
        <dbReference type="Proteomes" id="UP000320876"/>
    </source>
</evidence>
<reference evidence="9 10" key="1">
    <citation type="submission" date="2019-06" db="EMBL/GenBank/DDBJ databases">
        <title>Sequencing the genomes of 1000 actinobacteria strains.</title>
        <authorList>
            <person name="Klenk H.-P."/>
        </authorList>
    </citation>
    <scope>NUCLEOTIDE SEQUENCE [LARGE SCALE GENOMIC DNA]</scope>
    <source>
        <strain evidence="9 10">DSM 45679</strain>
    </source>
</reference>
<keyword evidence="5 8" id="KW-0812">Transmembrane</keyword>
<organism evidence="9 10">
    <name type="scientific">Amycolatopsis cihanbeyliensis</name>
    <dbReference type="NCBI Taxonomy" id="1128664"/>
    <lineage>
        <taxon>Bacteria</taxon>
        <taxon>Bacillati</taxon>
        <taxon>Actinomycetota</taxon>
        <taxon>Actinomycetes</taxon>
        <taxon>Pseudonocardiales</taxon>
        <taxon>Pseudonocardiaceae</taxon>
        <taxon>Amycolatopsis</taxon>
    </lineage>
</organism>
<dbReference type="Proteomes" id="UP000320876">
    <property type="component" value="Unassembled WGS sequence"/>
</dbReference>
<comment type="similarity">
    <text evidence="2 8">Belongs to the 4-toluene sulfonate uptake permease (TSUP) (TC 2.A.102) family.</text>
</comment>
<keyword evidence="6 8" id="KW-1133">Transmembrane helix</keyword>
<feature type="transmembrane region" description="Helical" evidence="8">
    <location>
        <begin position="35"/>
        <end position="57"/>
    </location>
</feature>
<feature type="transmembrane region" description="Helical" evidence="8">
    <location>
        <begin position="159"/>
        <end position="179"/>
    </location>
</feature>
<comment type="subcellular location">
    <subcellularLocation>
        <location evidence="1 8">Cell membrane</location>
        <topology evidence="1 8">Multi-pass membrane protein</topology>
    </subcellularLocation>
</comment>
<keyword evidence="7 8" id="KW-0472">Membrane</keyword>
<feature type="transmembrane region" description="Helical" evidence="8">
    <location>
        <begin position="123"/>
        <end position="147"/>
    </location>
</feature>
<dbReference type="EMBL" id="VFML01000001">
    <property type="protein sequence ID" value="TQJ05804.1"/>
    <property type="molecule type" value="Genomic_DNA"/>
</dbReference>
<evidence type="ECO:0000256" key="5">
    <source>
        <dbReference type="ARBA" id="ARBA00022692"/>
    </source>
</evidence>
<feature type="transmembrane region" description="Helical" evidence="8">
    <location>
        <begin position="215"/>
        <end position="236"/>
    </location>
</feature>
<dbReference type="OrthoDB" id="5472127at2"/>
<dbReference type="PANTHER" id="PTHR30269:SF37">
    <property type="entry name" value="MEMBRANE TRANSPORTER PROTEIN"/>
    <property type="match status" value="1"/>
</dbReference>
<dbReference type="InterPro" id="IPR052017">
    <property type="entry name" value="TSUP"/>
</dbReference>
<dbReference type="RefSeq" id="WP_142001281.1">
    <property type="nucleotide sequence ID" value="NZ_VFML01000001.1"/>
</dbReference>
<keyword evidence="4 8" id="KW-1003">Cell membrane</keyword>
<name>A0A542DS40_AMYCI</name>
<dbReference type="GO" id="GO:0005886">
    <property type="term" value="C:plasma membrane"/>
    <property type="evidence" value="ECO:0007669"/>
    <property type="project" value="UniProtKB-SubCell"/>
</dbReference>
<gene>
    <name evidence="9" type="ORF">FB471_5644</name>
</gene>
<evidence type="ECO:0000256" key="2">
    <source>
        <dbReference type="ARBA" id="ARBA00009142"/>
    </source>
</evidence>
<dbReference type="InterPro" id="IPR002781">
    <property type="entry name" value="TM_pro_TauE-like"/>
</dbReference>
<evidence type="ECO:0000256" key="1">
    <source>
        <dbReference type="ARBA" id="ARBA00004651"/>
    </source>
</evidence>
<evidence type="ECO:0000313" key="9">
    <source>
        <dbReference type="EMBL" id="TQJ05804.1"/>
    </source>
</evidence>
<protein>
    <recommendedName>
        <fullName evidence="8">Probable membrane transporter protein</fullName>
    </recommendedName>
</protein>
<accession>A0A542DS40</accession>
<proteinExistence type="inferred from homology"/>
<evidence type="ECO:0000256" key="6">
    <source>
        <dbReference type="ARBA" id="ARBA00022989"/>
    </source>
</evidence>
<feature type="transmembrane region" description="Helical" evidence="8">
    <location>
        <begin position="94"/>
        <end position="111"/>
    </location>
</feature>